<name>A0A0A2KY03_PENIT</name>
<evidence type="ECO:0000256" key="2">
    <source>
        <dbReference type="ARBA" id="ARBA00022553"/>
    </source>
</evidence>
<dbReference type="InterPro" id="IPR042104">
    <property type="entry name" value="PKS_dehydratase_sf"/>
</dbReference>
<dbReference type="InterPro" id="IPR016035">
    <property type="entry name" value="Acyl_Trfase/lysoPLipase"/>
</dbReference>
<feature type="compositionally biased region" description="Polar residues" evidence="6">
    <location>
        <begin position="14"/>
        <end position="31"/>
    </location>
</feature>
<feature type="active site" description="Proton donor; for dehydratase activity" evidence="5">
    <location>
        <position position="1168"/>
    </location>
</feature>
<dbReference type="STRING" id="40296.A0A0A2KY03"/>
<dbReference type="SMART" id="SM00825">
    <property type="entry name" value="PKS_KS"/>
    <property type="match status" value="1"/>
</dbReference>
<dbReference type="Pfam" id="PF02801">
    <property type="entry name" value="Ketoacyl-synt_C"/>
    <property type="match status" value="1"/>
</dbReference>
<dbReference type="InterPro" id="IPR009081">
    <property type="entry name" value="PP-bd_ACP"/>
</dbReference>
<proteinExistence type="predicted"/>
<dbReference type="GO" id="GO:1901336">
    <property type="term" value="P:lactone biosynthetic process"/>
    <property type="evidence" value="ECO:0007669"/>
    <property type="project" value="UniProtKB-ARBA"/>
</dbReference>
<dbReference type="Pfam" id="PF23114">
    <property type="entry name" value="NAD-bd_HRPKS_sdrA"/>
    <property type="match status" value="1"/>
</dbReference>
<evidence type="ECO:0000256" key="4">
    <source>
        <dbReference type="ARBA" id="ARBA00023268"/>
    </source>
</evidence>
<dbReference type="InterPro" id="IPR020806">
    <property type="entry name" value="PKS_PP-bd"/>
</dbReference>
<dbReference type="SMART" id="SM00823">
    <property type="entry name" value="PKS_PP"/>
    <property type="match status" value="1"/>
</dbReference>
<evidence type="ECO:0000256" key="6">
    <source>
        <dbReference type="SAM" id="MobiDB-lite"/>
    </source>
</evidence>
<dbReference type="InterPro" id="IPR014031">
    <property type="entry name" value="Ketoacyl_synth_C"/>
</dbReference>
<comment type="caution">
    <text evidence="10">The sequence shown here is derived from an EMBL/GenBank/DDBJ whole genome shotgun (WGS) entry which is preliminary data.</text>
</comment>
<keyword evidence="11" id="KW-1185">Reference proteome</keyword>
<dbReference type="GO" id="GO:0016491">
    <property type="term" value="F:oxidoreductase activity"/>
    <property type="evidence" value="ECO:0007669"/>
    <property type="project" value="InterPro"/>
</dbReference>
<evidence type="ECO:0000259" key="8">
    <source>
        <dbReference type="PROSITE" id="PS52004"/>
    </source>
</evidence>
<dbReference type="HOGENOM" id="CLU_000022_31_1_1"/>
<dbReference type="Pfam" id="PF14765">
    <property type="entry name" value="PS-DH"/>
    <property type="match status" value="1"/>
</dbReference>
<accession>A0A0A2KY03</accession>
<dbReference type="InterPro" id="IPR049551">
    <property type="entry name" value="PKS_DH_C"/>
</dbReference>
<dbReference type="InterPro" id="IPR014043">
    <property type="entry name" value="Acyl_transferase_dom"/>
</dbReference>
<dbReference type="Gene3D" id="3.40.47.10">
    <property type="match status" value="1"/>
</dbReference>
<dbReference type="Pfam" id="PF00698">
    <property type="entry name" value="Acyl_transf_1"/>
    <property type="match status" value="1"/>
</dbReference>
<feature type="region of interest" description="N-terminal hotdog fold" evidence="5">
    <location>
        <begin position="954"/>
        <end position="1092"/>
    </location>
</feature>
<evidence type="ECO:0000259" key="9">
    <source>
        <dbReference type="PROSITE" id="PS52019"/>
    </source>
</evidence>
<keyword evidence="2" id="KW-0597">Phosphoprotein</keyword>
<dbReference type="OMA" id="ETGYLEC"/>
<evidence type="ECO:0000259" key="7">
    <source>
        <dbReference type="PROSITE" id="PS50075"/>
    </source>
</evidence>
<dbReference type="InterPro" id="IPR014030">
    <property type="entry name" value="Ketoacyl_synth_N"/>
</dbReference>
<dbReference type="CDD" id="cd05195">
    <property type="entry name" value="enoyl_red"/>
    <property type="match status" value="1"/>
</dbReference>
<dbReference type="SMART" id="SM00822">
    <property type="entry name" value="PKS_KR"/>
    <property type="match status" value="1"/>
</dbReference>
<dbReference type="InterPro" id="IPR020843">
    <property type="entry name" value="ER"/>
</dbReference>
<dbReference type="Gene3D" id="3.90.180.10">
    <property type="entry name" value="Medium-chain alcohol dehydrogenases, catalytic domain"/>
    <property type="match status" value="1"/>
</dbReference>
<dbReference type="SMART" id="SM00826">
    <property type="entry name" value="PKS_DH"/>
    <property type="match status" value="1"/>
</dbReference>
<sequence>MTIKDSHIGPQRFQFGTSLSSASHEPPNKSFSQEPIAVVGMACRLPGHSNSLKALWDFLERGGIAANEAPESRFNLKAHHDGSKKPKTMRSPGGMFIEEIDPKVFDAGFFGISGTDALAMDPQQRQLLEVVYECIENSGTTMEKLHGAPIACFVGSYGVDYGDMQARDPEDRVPGVTIGVGRAILSNRISHFFNFKGPSMTIDTACSGSLVGVDVACRYLYTGEADGAIIAGANLYLSPEHNTDSGAMKGASSLTGKCHTFDVKADGYIKGEAINAVYLKRLKDAVRDGDPIRAVIRGTATNSDGRTPGIASPSAEAQASAIRAAYANAGISDLNQTGYLECHGTGTQAGDPQEVRALSTVFSPTRTNDRPLIIGSIKSNIGHSEPAAGISGLIKAVLAIEHGVIPGNPTFVTPNPAIDFKALNVRATQTKIPWPQTQFKRASVNSFGYGGSNAHVIVEEPSCLLPDWSGAHVSSYRAIAEDFFGDDDDSSSAVGRPFTLAFSANDEPSLRAYVNTLKKHMLNPSVKITLPDLSHTLSERRTRHFHRGYLVAQSTTLDEATLVIGKKAAEEPRIGFIFTGQGAQWSQMGKAIVETFPRARAILQHLDRVLQTSAAAPSWSLLRELTEPRNPEQLRQPEFSQPLVTALQIVLVDILREWGVTPSAVVGHSSGEIAAAYTAGLVSRENTIRAAFYRGQAATMQGGESKIPVGMMAVGIGAEVVAPYLEGVENAVQIACYNGPNSVTLSGTIEGLKMVQTRLAEENIFSRMLQVSLAYHSTFMDGISQGYSNLLAQDFAHNSFRRDDVRMFSSVIGKEMTDAADATYWRDNMVCPVRFDTAVEQMITAKAGPNFLIEIGPSGALAGPVSQILKKLSSTAQYCTAMSRGATAIRSMFDVAGRLFTSGGTIDLASVNQVDGIKPQVIIDLPNYAWNHSTNYWYESEASKDWRNRLFPHHDLLGSKILGSSWHSPSFSKLLKVEDLPWLIDHKMGPDTVFPAAGFMAMAMEAILQRSEALTILEDATKIEKPRYRLRDVAFNKALVLNDSGEPAKINLSLSAHPGFKESWHEFRVSSLAGSIWTEHCRGLVRIEEDVQEVASADAIQPLVYPVDGQAWYKAMSDAGYNFGAIFQKQLQIEVLSGQRSSRSLVSLEAPESAYPQSVYPMHPACIDGCLQTCAPSLWKGTRNDVNAVLVPAIIDDITFTSSQAARGLSWSTAKFVGLGRPDESKNFMSDATVYDPETGNLLFSLKGLRYHKIDTGPSPYDAHTYSSLVWKPDITLLSSDQLANLSSGEEHIQDPSLQVLSEVLTLAAHKKPSLRVMELNMVPGQSDSLWLETIARHEMIRKSYRRFAYYLNDPSALVEAGAKYAESETTEIALLDLTHLVAEEQFDLVIVRLSPSAENLQDLSQRVRAILKDAGQVLFLRQRLAPTDPNLVVNGEAHDFDLGSSHDILRSGGFTDTRHLAFGESSSFGSMYLSSVRVVPDRSGDVALFHFTKPSPAALKAVTALQSRGWSFQAFESSLEPDSITASRVLVLDELETSLFPNLTSDHWDSLKKLLSSNKRVLWVTKGSQLAIADPEKAMIHGLGRTVRAEDPTVSLTTLDVSGSSTDVIVDSIDAVLQQLIGEAPVHNVESEFAELDGIIHVGRIQPDALVNIAESENKNGRALVTQSLHDYPNMVRLQCERTGTTDSLIYTEVAPVELPLRDNCVEVELEAAGLNFKDVAITMGIIPENEHLLGLEGAGTIRRVGKSVDTYTIGQRVLVFERGTFGNRIHATTERVHAIPDSMTYEEASTLASVYLTALYSIYDLANTQSGHRVLIHSATGGLGMASIQICQHIGAEVFATVGNQEKRNLLTEKFNIPADHIFSSRDVSFASELMRVTDGYGVDVILNSLTGDLLDESWRCIASGGTMVELGKRDMLDRNTLSMEPFGRNASYRCFDMSHKHVSNKLIGRLLTQLFELLDAGHVKPIAPITVFPFEDIPSAFRYMRSANHIGKIVISNTAKENKVIDVQVRQSPKSVKLRGDVSYFIVGGLKGLCGSLAISLARVGAKNLTIMSRSGYADDASQRVIQNLQALGCALTLVKGDVSVKSDVQRAVKDSNAPVAGVIQGAMVLRDKVFTSMTIEEYHQAVSCKVQGTWNLHNVLLEENLQVDFFTMLSSVSGVVGQKGQANYAAANAFLDAFATYRQRLGLSANSVDLGAIQDVGYMSQHTDLLVALDSAAWTPINEALFLKIVGFSLRQQLDTINPASSAQLITSIAVPQSESSPLLRDARFSGLCLGDGTEQGAGDAAQDGSKEIKALTLLVKNKAEFGVVQQAVIDVATRQFTSMLRLSQPMEAAKSLGSYGLDSLAAVEFRNWLRLELKVEVTTLEITSAASLMALCERIASRLLG</sequence>
<dbReference type="PROSITE" id="PS50075">
    <property type="entry name" value="CARRIER"/>
    <property type="match status" value="1"/>
</dbReference>
<dbReference type="SUPFAM" id="SSF53901">
    <property type="entry name" value="Thiolase-like"/>
    <property type="match status" value="1"/>
</dbReference>
<dbReference type="Gene3D" id="3.10.129.110">
    <property type="entry name" value="Polyketide synthase dehydratase"/>
    <property type="match status" value="1"/>
</dbReference>
<dbReference type="Gene3D" id="3.30.70.3290">
    <property type="match status" value="1"/>
</dbReference>
<evidence type="ECO:0000313" key="10">
    <source>
        <dbReference type="EMBL" id="KGO72702.1"/>
    </source>
</evidence>
<dbReference type="SUPFAM" id="SSF50129">
    <property type="entry name" value="GroES-like"/>
    <property type="match status" value="1"/>
</dbReference>
<dbReference type="InterPro" id="IPR020841">
    <property type="entry name" value="PKS_Beta-ketoAc_synthase_dom"/>
</dbReference>
<evidence type="ECO:0000256" key="3">
    <source>
        <dbReference type="ARBA" id="ARBA00022679"/>
    </source>
</evidence>
<dbReference type="PANTHER" id="PTHR43775">
    <property type="entry name" value="FATTY ACID SYNTHASE"/>
    <property type="match status" value="1"/>
</dbReference>
<feature type="region of interest" description="Disordered" evidence="6">
    <location>
        <begin position="1"/>
        <end position="31"/>
    </location>
</feature>
<dbReference type="InterPro" id="IPR013154">
    <property type="entry name" value="ADH-like_N"/>
</dbReference>
<dbReference type="SUPFAM" id="SSF47336">
    <property type="entry name" value="ACP-like"/>
    <property type="match status" value="1"/>
</dbReference>
<dbReference type="SUPFAM" id="SSF55048">
    <property type="entry name" value="Probable ACP-binding domain of malonyl-CoA ACP transacylase"/>
    <property type="match status" value="1"/>
</dbReference>
<evidence type="ECO:0000313" key="11">
    <source>
        <dbReference type="Proteomes" id="UP000030104"/>
    </source>
</evidence>
<dbReference type="PANTHER" id="PTHR43775:SF18">
    <property type="entry name" value="ENZYME, PUTATIVE (JCVI)-RELATED"/>
    <property type="match status" value="1"/>
</dbReference>
<dbReference type="InterPro" id="IPR001227">
    <property type="entry name" value="Ac_transferase_dom_sf"/>
</dbReference>
<dbReference type="Pfam" id="PF00550">
    <property type="entry name" value="PP-binding"/>
    <property type="match status" value="1"/>
</dbReference>
<dbReference type="PROSITE" id="PS52019">
    <property type="entry name" value="PKS_MFAS_DH"/>
    <property type="match status" value="1"/>
</dbReference>
<dbReference type="InterPro" id="IPR013968">
    <property type="entry name" value="PKS_KR"/>
</dbReference>
<evidence type="ECO:0000256" key="1">
    <source>
        <dbReference type="ARBA" id="ARBA00022450"/>
    </source>
</evidence>
<dbReference type="SUPFAM" id="SSF51735">
    <property type="entry name" value="NAD(P)-binding Rossmann-fold domains"/>
    <property type="match status" value="2"/>
</dbReference>
<feature type="domain" description="Carrier" evidence="7">
    <location>
        <begin position="2312"/>
        <end position="2388"/>
    </location>
</feature>
<dbReference type="InterPro" id="IPR049900">
    <property type="entry name" value="PKS_mFAS_DH"/>
</dbReference>
<dbReference type="Pfam" id="PF21089">
    <property type="entry name" value="PKS_DH_N"/>
    <property type="match status" value="1"/>
</dbReference>
<dbReference type="SMART" id="SM00827">
    <property type="entry name" value="PKS_AT"/>
    <property type="match status" value="1"/>
</dbReference>
<dbReference type="InterPro" id="IPR011032">
    <property type="entry name" value="GroES-like_sf"/>
</dbReference>
<evidence type="ECO:0000256" key="5">
    <source>
        <dbReference type="PROSITE-ProRule" id="PRU01363"/>
    </source>
</evidence>
<gene>
    <name evidence="10" type="ORF">PITC_056880</name>
</gene>
<organism evidence="10 11">
    <name type="scientific">Penicillium italicum</name>
    <name type="common">Blue mold</name>
    <dbReference type="NCBI Taxonomy" id="40296"/>
    <lineage>
        <taxon>Eukaryota</taxon>
        <taxon>Fungi</taxon>
        <taxon>Dikarya</taxon>
        <taxon>Ascomycota</taxon>
        <taxon>Pezizomycotina</taxon>
        <taxon>Eurotiomycetes</taxon>
        <taxon>Eurotiomycetidae</taxon>
        <taxon>Eurotiales</taxon>
        <taxon>Aspergillaceae</taxon>
        <taxon>Penicillium</taxon>
    </lineage>
</organism>
<dbReference type="Gene3D" id="3.40.366.10">
    <property type="entry name" value="Malonyl-Coenzyme A Acyl Carrier Protein, domain 2"/>
    <property type="match status" value="1"/>
</dbReference>
<dbReference type="SUPFAM" id="SSF52151">
    <property type="entry name" value="FabD/lysophospholipase-like"/>
    <property type="match status" value="1"/>
</dbReference>
<dbReference type="InterPro" id="IPR016036">
    <property type="entry name" value="Malonyl_transacylase_ACP-bd"/>
</dbReference>
<protein>
    <submittedName>
        <fullName evidence="10">Acyl transferase/acyl hydrolase/lysophospholipase</fullName>
    </submittedName>
</protein>
<dbReference type="EMBL" id="JQGA01000867">
    <property type="protein sequence ID" value="KGO72702.1"/>
    <property type="molecule type" value="Genomic_DNA"/>
</dbReference>
<feature type="active site" description="Proton acceptor; for dehydratase activity" evidence="5">
    <location>
        <position position="986"/>
    </location>
</feature>
<dbReference type="InterPro" id="IPR049552">
    <property type="entry name" value="PKS_DH_N"/>
</dbReference>
<dbReference type="CDD" id="cd00833">
    <property type="entry name" value="PKS"/>
    <property type="match status" value="1"/>
</dbReference>
<dbReference type="SMART" id="SM00829">
    <property type="entry name" value="PKS_ER"/>
    <property type="match status" value="1"/>
</dbReference>
<dbReference type="Pfam" id="PF13602">
    <property type="entry name" value="ADH_zinc_N_2"/>
    <property type="match status" value="1"/>
</dbReference>
<dbReference type="GO" id="GO:0004312">
    <property type="term" value="F:fatty acid synthase activity"/>
    <property type="evidence" value="ECO:0007669"/>
    <property type="project" value="TreeGrafter"/>
</dbReference>
<dbReference type="InterPro" id="IPR056501">
    <property type="entry name" value="NAD-bd_HRPKS_sdrA"/>
</dbReference>
<keyword evidence="4" id="KW-0511">Multifunctional enzyme</keyword>
<dbReference type="Pfam" id="PF00109">
    <property type="entry name" value="ketoacyl-synt"/>
    <property type="match status" value="1"/>
</dbReference>
<dbReference type="Pfam" id="PF08659">
    <property type="entry name" value="KR"/>
    <property type="match status" value="1"/>
</dbReference>
<dbReference type="GO" id="GO:0016787">
    <property type="term" value="F:hydrolase activity"/>
    <property type="evidence" value="ECO:0007669"/>
    <property type="project" value="UniProtKB-KW"/>
</dbReference>
<dbReference type="InterPro" id="IPR016039">
    <property type="entry name" value="Thiolase-like"/>
</dbReference>
<dbReference type="Pfam" id="PF08240">
    <property type="entry name" value="ADH_N"/>
    <property type="match status" value="1"/>
</dbReference>
<feature type="domain" description="PKS/mFAS DH" evidence="9">
    <location>
        <begin position="954"/>
        <end position="1260"/>
    </location>
</feature>
<dbReference type="InterPro" id="IPR036736">
    <property type="entry name" value="ACP-like_sf"/>
</dbReference>
<dbReference type="FunFam" id="3.40.50.720:FF:000209">
    <property type="entry name" value="Polyketide synthase Pks12"/>
    <property type="match status" value="1"/>
</dbReference>
<dbReference type="GO" id="GO:0031177">
    <property type="term" value="F:phosphopantetheine binding"/>
    <property type="evidence" value="ECO:0007669"/>
    <property type="project" value="InterPro"/>
</dbReference>
<dbReference type="Proteomes" id="UP000030104">
    <property type="component" value="Unassembled WGS sequence"/>
</dbReference>
<dbReference type="GO" id="GO:0030639">
    <property type="term" value="P:polyketide biosynthetic process"/>
    <property type="evidence" value="ECO:0007669"/>
    <property type="project" value="UniProtKB-ARBA"/>
</dbReference>
<keyword evidence="1" id="KW-0596">Phosphopantetheine</keyword>
<dbReference type="InterPro" id="IPR057326">
    <property type="entry name" value="KR_dom"/>
</dbReference>
<dbReference type="InterPro" id="IPR032821">
    <property type="entry name" value="PKS_assoc"/>
</dbReference>
<dbReference type="PhylomeDB" id="A0A0A2KY03"/>
<dbReference type="Gene3D" id="3.40.50.720">
    <property type="entry name" value="NAD(P)-binding Rossmann-like Domain"/>
    <property type="match status" value="3"/>
</dbReference>
<reference evidence="10 11" key="1">
    <citation type="journal article" date="2015" name="Mol. Plant Microbe Interact.">
        <title>Genome, transcriptome, and functional analyses of Penicillium expansum provide new insights into secondary metabolism and pathogenicity.</title>
        <authorList>
            <person name="Ballester A.R."/>
            <person name="Marcet-Houben M."/>
            <person name="Levin E."/>
            <person name="Sela N."/>
            <person name="Selma-Lazaro C."/>
            <person name="Carmona L."/>
            <person name="Wisniewski M."/>
            <person name="Droby S."/>
            <person name="Gonzalez-Candelas L."/>
            <person name="Gabaldon T."/>
        </authorList>
    </citation>
    <scope>NUCLEOTIDE SEQUENCE [LARGE SCALE GENOMIC DNA]</scope>
    <source>
        <strain evidence="10 11">PHI-1</strain>
    </source>
</reference>
<keyword evidence="10" id="KW-0378">Hydrolase</keyword>
<dbReference type="InterPro" id="IPR036291">
    <property type="entry name" value="NAD(P)-bd_dom_sf"/>
</dbReference>
<dbReference type="GO" id="GO:0006633">
    <property type="term" value="P:fatty acid biosynthetic process"/>
    <property type="evidence" value="ECO:0007669"/>
    <property type="project" value="TreeGrafter"/>
</dbReference>
<dbReference type="InterPro" id="IPR050091">
    <property type="entry name" value="PKS_NRPS_Biosynth_Enz"/>
</dbReference>
<dbReference type="Pfam" id="PF16197">
    <property type="entry name" value="KAsynt_C_assoc"/>
    <property type="match status" value="1"/>
</dbReference>
<feature type="domain" description="Ketosynthase family 3 (KS3)" evidence="8">
    <location>
        <begin position="33"/>
        <end position="460"/>
    </location>
</feature>
<dbReference type="InterPro" id="IPR020807">
    <property type="entry name" value="PKS_DH"/>
</dbReference>
<keyword evidence="3 10" id="KW-0808">Transferase</keyword>
<feature type="region of interest" description="C-terminal hotdog fold" evidence="5">
    <location>
        <begin position="1104"/>
        <end position="1260"/>
    </location>
</feature>
<dbReference type="Gene3D" id="1.10.1200.10">
    <property type="entry name" value="ACP-like"/>
    <property type="match status" value="1"/>
</dbReference>
<dbReference type="PROSITE" id="PS52004">
    <property type="entry name" value="KS3_2"/>
    <property type="match status" value="1"/>
</dbReference>
<dbReference type="OrthoDB" id="329835at2759"/>